<dbReference type="Gene3D" id="3.40.50.300">
    <property type="entry name" value="P-loop containing nucleotide triphosphate hydrolases"/>
    <property type="match status" value="1"/>
</dbReference>
<dbReference type="AlphaFoldDB" id="A0A4U9TGT6"/>
<evidence type="ECO:0000313" key="1">
    <source>
        <dbReference type="EMBL" id="VTR17957.1"/>
    </source>
</evidence>
<proteinExistence type="predicted"/>
<dbReference type="GO" id="GO:0004386">
    <property type="term" value="F:helicase activity"/>
    <property type="evidence" value="ECO:0007669"/>
    <property type="project" value="UniProtKB-KW"/>
</dbReference>
<keyword evidence="1" id="KW-0347">Helicase</keyword>
<protein>
    <submittedName>
        <fullName evidence="1">Bifunctional ATP-dependent DNA helicase/DNA polymerase III subunit epsilon</fullName>
    </submittedName>
</protein>
<keyword evidence="1" id="KW-0067">ATP-binding</keyword>
<dbReference type="SUPFAM" id="SSF52540">
    <property type="entry name" value="P-loop containing nucleoside triphosphate hydrolases"/>
    <property type="match status" value="1"/>
</dbReference>
<keyword evidence="1" id="KW-0547">Nucleotide-binding</keyword>
<gene>
    <name evidence="1" type="ORF">NCTC12965_00491</name>
</gene>
<dbReference type="InterPro" id="IPR027417">
    <property type="entry name" value="P-loop_NTPase"/>
</dbReference>
<accession>A0A4U9TGT6</accession>
<name>A0A4U9TGT6_SERFO</name>
<keyword evidence="1" id="KW-0378">Hydrolase</keyword>
<reference evidence="1" key="1">
    <citation type="submission" date="2019-05" db="EMBL/GenBank/DDBJ databases">
        <authorList>
            <consortium name="Pathogen Informatics"/>
        </authorList>
    </citation>
    <scope>NUCLEOTIDE SEQUENCE [LARGE SCALE GENOMIC DNA]</scope>
    <source>
        <strain evidence="1">NCTC12965</strain>
    </source>
</reference>
<organism evidence="1">
    <name type="scientific">Serratia fonticola</name>
    <dbReference type="NCBI Taxonomy" id="47917"/>
    <lineage>
        <taxon>Bacteria</taxon>
        <taxon>Pseudomonadati</taxon>
        <taxon>Pseudomonadota</taxon>
        <taxon>Gammaproteobacteria</taxon>
        <taxon>Enterobacterales</taxon>
        <taxon>Yersiniaceae</taxon>
        <taxon>Serratia</taxon>
    </lineage>
</organism>
<sequence length="74" mass="8078">MAEAVTEAINFKQELVVEAGTGTGKTYAYLAPALRFKAQGNYFHRLQGLAGSALRPRSAHRGQGIKNIKASWRC</sequence>
<dbReference type="EMBL" id="CABEEZ010000016">
    <property type="protein sequence ID" value="VTR17957.1"/>
    <property type="molecule type" value="Genomic_DNA"/>
</dbReference>